<keyword evidence="4 10" id="KW-0812">Transmembrane</keyword>
<keyword evidence="2 10" id="KW-0813">Transport</keyword>
<dbReference type="GO" id="GO:0015344">
    <property type="term" value="F:siderophore uptake transmembrane transporter activity"/>
    <property type="evidence" value="ECO:0007669"/>
    <property type="project" value="TreeGrafter"/>
</dbReference>
<dbReference type="InterPro" id="IPR000531">
    <property type="entry name" value="Beta-barrel_TonB"/>
</dbReference>
<evidence type="ECO:0000256" key="3">
    <source>
        <dbReference type="ARBA" id="ARBA00022452"/>
    </source>
</evidence>
<dbReference type="EMBL" id="LJXT01000061">
    <property type="protein sequence ID" value="KPQ14644.1"/>
    <property type="molecule type" value="Genomic_DNA"/>
</dbReference>
<evidence type="ECO:0000256" key="8">
    <source>
        <dbReference type="ARBA" id="ARBA00023170"/>
    </source>
</evidence>
<keyword evidence="8 14" id="KW-0675">Receptor</keyword>
<evidence type="ECO:0000256" key="2">
    <source>
        <dbReference type="ARBA" id="ARBA00022448"/>
    </source>
</evidence>
<protein>
    <submittedName>
        <fullName evidence="14">TonB-dependent cobalamin receptor BtuB</fullName>
    </submittedName>
</protein>
<dbReference type="InterPro" id="IPR039426">
    <property type="entry name" value="TonB-dep_rcpt-like"/>
</dbReference>
<dbReference type="InterPro" id="IPR036942">
    <property type="entry name" value="Beta-barrel_TonB_sf"/>
</dbReference>
<evidence type="ECO:0000256" key="10">
    <source>
        <dbReference type="PROSITE-ProRule" id="PRU01360"/>
    </source>
</evidence>
<evidence type="ECO:0000313" key="15">
    <source>
        <dbReference type="Proteomes" id="UP000050421"/>
    </source>
</evidence>
<dbReference type="GO" id="GO:0044718">
    <property type="term" value="P:siderophore transmembrane transport"/>
    <property type="evidence" value="ECO:0007669"/>
    <property type="project" value="TreeGrafter"/>
</dbReference>
<comment type="subcellular location">
    <subcellularLocation>
        <location evidence="1 10">Cell outer membrane</location>
        <topology evidence="1 10">Multi-pass membrane protein</topology>
    </subcellularLocation>
</comment>
<comment type="similarity">
    <text evidence="10 11">Belongs to the TonB-dependent receptor family.</text>
</comment>
<evidence type="ECO:0000256" key="1">
    <source>
        <dbReference type="ARBA" id="ARBA00004571"/>
    </source>
</evidence>
<dbReference type="PATRIC" id="fig|1305737.6.peg.2648"/>
<dbReference type="STRING" id="1305737.GCA_000526355_00105"/>
<dbReference type="OrthoDB" id="9762903at2"/>
<comment type="caution">
    <text evidence="14">The sequence shown here is derived from an EMBL/GenBank/DDBJ whole genome shotgun (WGS) entry which is preliminary data.</text>
</comment>
<feature type="domain" description="TonB-dependent receptor-like beta-barrel" evidence="12">
    <location>
        <begin position="168"/>
        <end position="586"/>
    </location>
</feature>
<organism evidence="14 15">
    <name type="scientific">Algoriphagus marincola HL-49</name>
    <dbReference type="NCBI Taxonomy" id="1305737"/>
    <lineage>
        <taxon>Bacteria</taxon>
        <taxon>Pseudomonadati</taxon>
        <taxon>Bacteroidota</taxon>
        <taxon>Cytophagia</taxon>
        <taxon>Cytophagales</taxon>
        <taxon>Cyclobacteriaceae</taxon>
        <taxon>Algoriphagus</taxon>
    </lineage>
</organism>
<dbReference type="Gene3D" id="2.170.130.10">
    <property type="entry name" value="TonB-dependent receptor, plug domain"/>
    <property type="match status" value="1"/>
</dbReference>
<evidence type="ECO:0000313" key="14">
    <source>
        <dbReference type="EMBL" id="KPQ14644.1"/>
    </source>
</evidence>
<keyword evidence="6 11" id="KW-0798">TonB box</keyword>
<dbReference type="InterPro" id="IPR012910">
    <property type="entry name" value="Plug_dom"/>
</dbReference>
<evidence type="ECO:0000256" key="4">
    <source>
        <dbReference type="ARBA" id="ARBA00022692"/>
    </source>
</evidence>
<evidence type="ECO:0000256" key="5">
    <source>
        <dbReference type="ARBA" id="ARBA00022729"/>
    </source>
</evidence>
<dbReference type="Pfam" id="PF07715">
    <property type="entry name" value="Plug"/>
    <property type="match status" value="1"/>
</dbReference>
<keyword evidence="3 10" id="KW-1134">Transmembrane beta strand</keyword>
<keyword evidence="5" id="KW-0732">Signal</keyword>
<dbReference type="InterPro" id="IPR037066">
    <property type="entry name" value="Plug_dom_sf"/>
</dbReference>
<dbReference type="Pfam" id="PF00593">
    <property type="entry name" value="TonB_dep_Rec_b-barrel"/>
    <property type="match status" value="1"/>
</dbReference>
<evidence type="ECO:0000256" key="9">
    <source>
        <dbReference type="ARBA" id="ARBA00023237"/>
    </source>
</evidence>
<dbReference type="PANTHER" id="PTHR30069">
    <property type="entry name" value="TONB-DEPENDENT OUTER MEMBRANE RECEPTOR"/>
    <property type="match status" value="1"/>
</dbReference>
<dbReference type="eggNOG" id="COG4206">
    <property type="taxonomic scope" value="Bacteria"/>
</dbReference>
<keyword evidence="9 10" id="KW-0998">Cell outer membrane</keyword>
<reference evidence="14 15" key="1">
    <citation type="submission" date="2015-09" db="EMBL/GenBank/DDBJ databases">
        <title>Identification and resolution of microdiversity through metagenomic sequencing of parallel consortia.</title>
        <authorList>
            <person name="Nelson W.C."/>
            <person name="Romine M.F."/>
            <person name="Lindemann S.R."/>
        </authorList>
    </citation>
    <scope>NUCLEOTIDE SEQUENCE [LARGE SCALE GENOMIC DNA]</scope>
    <source>
        <strain evidence="14">HL-49</strain>
    </source>
</reference>
<dbReference type="GO" id="GO:0009279">
    <property type="term" value="C:cell outer membrane"/>
    <property type="evidence" value="ECO:0007669"/>
    <property type="project" value="UniProtKB-SubCell"/>
</dbReference>
<name>A0A0P7XFQ9_9BACT</name>
<evidence type="ECO:0000256" key="7">
    <source>
        <dbReference type="ARBA" id="ARBA00023136"/>
    </source>
</evidence>
<dbReference type="Gene3D" id="2.40.170.20">
    <property type="entry name" value="TonB-dependent receptor, beta-barrel domain"/>
    <property type="match status" value="1"/>
</dbReference>
<dbReference type="PANTHER" id="PTHR30069:SF29">
    <property type="entry name" value="HEMOGLOBIN AND HEMOGLOBIN-HAPTOGLOBIN-BINDING PROTEIN 1-RELATED"/>
    <property type="match status" value="1"/>
</dbReference>
<evidence type="ECO:0000256" key="6">
    <source>
        <dbReference type="ARBA" id="ARBA00023077"/>
    </source>
</evidence>
<dbReference type="Proteomes" id="UP000050421">
    <property type="component" value="Unassembled WGS sequence"/>
</dbReference>
<dbReference type="AlphaFoldDB" id="A0A0P7XFQ9"/>
<proteinExistence type="inferred from homology"/>
<accession>A0A0P7XFQ9</accession>
<gene>
    <name evidence="14" type="primary">btuB</name>
    <name evidence="14" type="ORF">HLUCCX10_10335</name>
</gene>
<feature type="domain" description="TonB-dependent receptor plug" evidence="13">
    <location>
        <begin position="47"/>
        <end position="139"/>
    </location>
</feature>
<evidence type="ECO:0000256" key="11">
    <source>
        <dbReference type="RuleBase" id="RU003357"/>
    </source>
</evidence>
<sequence length="612" mass="69582">MILFVWVLSLFGFQAEQQDTVRLQEIEVSAPVFETFGLGKKQLNWDKATLENYQSRSLRELLQEKSPLFIRQYGPGMLASPNFRGTSAGHTAIFWNGIPINSPSLGQSDLSIIPLAAPDRIDLIFGSDGALLGNEALGGSILLQSQANFQESPTASISQEVGSFGQSATAFQAGFSGKKLAFQTKVYSQKAENDYTFRDLSLPGTPVKTQTHAAFSQKGIQQDIAWRINPSQRLNTSFWYHEADREIQPPIGSETQDTQEDQNFRLSLEYLKFWDKSRLEVRSGWVRDDQLFNQSFNQTSSFFLSGDWEGDLGKDWKIRIGTRGTHIQGNLSTYSATDQRLETYQFIRFSGLKNINLSLNLRQLMVEQEWQPLLPSLGMDWILSPAFSLKASLARGLKVPTLNDRFWQPGGNPKLLPEESWQGETGLRWNKGPFHSELTFFAMDVENWNIWMPKGAIWSPENIRRVRNTGIEWTGGTEFALGSTRFKIDLAYNYTKAINQSNSEESPTFWNKQLPYTPVHQAQGGVELIRDGYSFRLSSQYIGQRATTLDHSRIMDAYSLSQLHLNYKNLWLGPVQVPISLRIENLFNKSYQVLYLRPMPGRSIHLNLKIQL</sequence>
<dbReference type="SUPFAM" id="SSF56935">
    <property type="entry name" value="Porins"/>
    <property type="match status" value="1"/>
</dbReference>
<evidence type="ECO:0000259" key="13">
    <source>
        <dbReference type="Pfam" id="PF07715"/>
    </source>
</evidence>
<dbReference type="PROSITE" id="PS52016">
    <property type="entry name" value="TONB_DEPENDENT_REC_3"/>
    <property type="match status" value="1"/>
</dbReference>
<evidence type="ECO:0000259" key="12">
    <source>
        <dbReference type="Pfam" id="PF00593"/>
    </source>
</evidence>
<keyword evidence="7 10" id="KW-0472">Membrane</keyword>